<keyword evidence="5" id="KW-1185">Reference proteome</keyword>
<evidence type="ECO:0000313" key="4">
    <source>
        <dbReference type="EMBL" id="EGL39284.1"/>
    </source>
</evidence>
<evidence type="ECO:0000256" key="1">
    <source>
        <dbReference type="ARBA" id="ARBA00007154"/>
    </source>
</evidence>
<evidence type="ECO:0000313" key="5">
    <source>
        <dbReference type="Proteomes" id="UP000004018"/>
    </source>
</evidence>
<keyword evidence="2 3" id="KW-0808">Transferase</keyword>
<dbReference type="InterPro" id="IPR004165">
    <property type="entry name" value="CoA_trans_fam_I"/>
</dbReference>
<dbReference type="PANTHER" id="PTHR43293">
    <property type="entry name" value="ACETATE COA-TRANSFERASE YDIF"/>
    <property type="match status" value="1"/>
</dbReference>
<dbReference type="GO" id="GO:0016740">
    <property type="term" value="F:transferase activity"/>
    <property type="evidence" value="ECO:0007669"/>
    <property type="project" value="UniProtKB-KW"/>
</dbReference>
<evidence type="ECO:0000256" key="2">
    <source>
        <dbReference type="ARBA" id="ARBA00022679"/>
    </source>
</evidence>
<gene>
    <name evidence="4" type="ORF">HMPREF1039_0512</name>
</gene>
<dbReference type="Pfam" id="PF01144">
    <property type="entry name" value="CoA_trans"/>
    <property type="match status" value="1"/>
</dbReference>
<dbReference type="RefSeq" id="WP_007391716.1">
    <property type="nucleotide sequence ID" value="NZ_AFIJ01000039.1"/>
</dbReference>
<comment type="similarity">
    <text evidence="1 3">Belongs to the 3-oxoacid CoA-transferase family.</text>
</comment>
<dbReference type="InterPro" id="IPR014388">
    <property type="entry name" value="3-oxoacid_CoA-transferase"/>
</dbReference>
<dbReference type="PIRSF" id="PIRSF000858">
    <property type="entry name" value="SCOT-t"/>
    <property type="match status" value="1"/>
</dbReference>
<protein>
    <submittedName>
        <fullName evidence="4">CoA transferase</fullName>
    </submittedName>
</protein>
<dbReference type="SUPFAM" id="SSF100950">
    <property type="entry name" value="NagB/RpiA/CoA transferase-like"/>
    <property type="match status" value="2"/>
</dbReference>
<reference evidence="4 5" key="1">
    <citation type="submission" date="2011-04" db="EMBL/GenBank/DDBJ databases">
        <authorList>
            <person name="Harkins D.M."/>
            <person name="Madupu R."/>
            <person name="Durkin A.S."/>
            <person name="Torralba M."/>
            <person name="Methe B."/>
            <person name="Sutton G.G."/>
            <person name="Nelson K.E."/>
        </authorList>
    </citation>
    <scope>NUCLEOTIDE SEQUENCE [LARGE SCALE GENOMIC DNA]</scope>
    <source>
        <strain evidence="4 5">UPII 199-6</strain>
    </source>
</reference>
<accession>A0ABN0CYV8</accession>
<proteinExistence type="inferred from homology"/>
<dbReference type="EMBL" id="AFIJ01000039">
    <property type="protein sequence ID" value="EGL39284.1"/>
    <property type="molecule type" value="Genomic_DNA"/>
</dbReference>
<comment type="caution">
    <text evidence="4">The sequence shown here is derived from an EMBL/GenBank/DDBJ whole genome shotgun (WGS) entry which is preliminary data.</text>
</comment>
<dbReference type="PANTHER" id="PTHR43293:SF1">
    <property type="entry name" value="ACETATE COA-TRANSFERASE YDIF"/>
    <property type="match status" value="1"/>
</dbReference>
<dbReference type="Proteomes" id="UP000004018">
    <property type="component" value="Unassembled WGS sequence"/>
</dbReference>
<sequence length="515" mass="56113">MKAIITATEAVKKIKSGSTIATSGFVGSLIPEHILKEMQKQYCEYKKPRNLTLIYAAGQGDGDTKGLNHLGEEGLLECVIGGHFNLSPKIGKLIMENKIKAYNFPQGTLSQWFRDMAGRRAGTFTKVGLRTFVDPRIEGGKINSITTEDRVDVIVMNNEEWLWYHPCRIDVAIIRGTYADENGNITLNEECGYGEVLALAQAAKASGGMVIVQVKNIVKSGTLDAKQVKVPGIFVDYVVQSPEEDHWMTWEFGINPALNGTIQIPLASLPPAPLTNRKIIARRSLMELKENAVVNLGIGVPEGIALVAAEEGITDMILTTEAGTIGGVPSGGRSFGAATNAQAILEQPAQFDFYDGGGIDIAFLGLAEADKKGNINVSKFKGRVSGCGGFINITQNSKKVVYCGTFTAGGLKEIIENNKITIVQEGKNKKFLDQVEQITFSGEYALSIAQPVLYITERAVFKLTEMGLELIEVAPGIDIDKDILSNMDFKPIINKVKVMDERIFRDEPMGVKLNY</sequence>
<dbReference type="InterPro" id="IPR037171">
    <property type="entry name" value="NagB/RpiA_transferase-like"/>
</dbReference>
<organism evidence="4 5">
    <name type="scientific">Megasphaera lornae</name>
    <dbReference type="NCBI Taxonomy" id="1000568"/>
    <lineage>
        <taxon>Bacteria</taxon>
        <taxon>Bacillati</taxon>
        <taxon>Bacillota</taxon>
        <taxon>Negativicutes</taxon>
        <taxon>Veillonellales</taxon>
        <taxon>Veillonellaceae</taxon>
        <taxon>Megasphaera</taxon>
    </lineage>
</organism>
<dbReference type="Gene3D" id="3.40.1080.10">
    <property type="entry name" value="Glutaconate Coenzyme A-transferase"/>
    <property type="match status" value="2"/>
</dbReference>
<dbReference type="SMART" id="SM00882">
    <property type="entry name" value="CoA_trans"/>
    <property type="match status" value="2"/>
</dbReference>
<name>A0ABN0CYV8_9FIRM</name>
<evidence type="ECO:0000256" key="3">
    <source>
        <dbReference type="PIRNR" id="PIRNR000858"/>
    </source>
</evidence>